<keyword evidence="2" id="KW-0472">Membrane</keyword>
<comment type="subcellular location">
    <subcellularLocation>
        <location evidence="1">Host membrane</location>
        <topology evidence="1">Multi-pass membrane protein</topology>
    </subcellularLocation>
</comment>
<dbReference type="GO" id="GO:0033644">
    <property type="term" value="C:host cell membrane"/>
    <property type="evidence" value="ECO:0007669"/>
    <property type="project" value="UniProtKB-SubCell"/>
</dbReference>
<dbReference type="AlphaFoldDB" id="A0AA95K762"/>
<evidence type="ECO:0000313" key="8">
    <source>
        <dbReference type="Proteomes" id="UP001177597"/>
    </source>
</evidence>
<keyword evidence="3" id="KW-0843">Virulence</keyword>
<gene>
    <name evidence="7" type="primary">sctE</name>
    <name evidence="7" type="ORF">QE207_15300</name>
</gene>
<dbReference type="RefSeq" id="WP_280629101.1">
    <property type="nucleotide sequence ID" value="NZ_CP123498.1"/>
</dbReference>
<organism evidence="7 8">
    <name type="scientific">Arsenophonus nasoniae</name>
    <name type="common">son-killer infecting Nasonia vitripennis</name>
    <dbReference type="NCBI Taxonomy" id="638"/>
    <lineage>
        <taxon>Bacteria</taxon>
        <taxon>Pseudomonadati</taxon>
        <taxon>Pseudomonadota</taxon>
        <taxon>Gammaproteobacteria</taxon>
        <taxon>Enterobacterales</taxon>
        <taxon>Morganellaceae</taxon>
        <taxon>Arsenophonus</taxon>
    </lineage>
</organism>
<name>A0AA95K762_9GAMM</name>
<evidence type="ECO:0000256" key="1">
    <source>
        <dbReference type="ARBA" id="ARBA00004301"/>
    </source>
</evidence>
<feature type="domain" description="Translocator protein BipB-like C-terminal" evidence="6">
    <location>
        <begin position="89"/>
        <end position="476"/>
    </location>
</feature>
<reference evidence="7" key="1">
    <citation type="submission" date="2023-04" db="EMBL/GenBank/DDBJ databases">
        <title>Genome dynamics across the evolutionary transition to endosymbiosis.</title>
        <authorList>
            <person name="Siozios S."/>
            <person name="Nadal-Jimenez P."/>
            <person name="Azagi T."/>
            <person name="Sprong H."/>
            <person name="Frost C.L."/>
            <person name="Parratt S.R."/>
            <person name="Taylor G."/>
            <person name="Brettell L."/>
            <person name="Lew K.C."/>
            <person name="Croft L."/>
            <person name="King K.C."/>
            <person name="Brockhurst M.A."/>
            <person name="Hypsa V."/>
            <person name="Novakova E."/>
            <person name="Darby A.C."/>
            <person name="Hurst G.D.D."/>
        </authorList>
    </citation>
    <scope>NUCLEOTIDE SEQUENCE</scope>
    <source>
        <strain evidence="7">AIh</strain>
    </source>
</reference>
<feature type="region of interest" description="Disordered" evidence="5">
    <location>
        <begin position="1"/>
        <end position="20"/>
    </location>
</feature>
<evidence type="ECO:0000256" key="4">
    <source>
        <dbReference type="ARBA" id="ARBA00035640"/>
    </source>
</evidence>
<dbReference type="Pfam" id="PF04888">
    <property type="entry name" value="SseC"/>
    <property type="match status" value="1"/>
</dbReference>
<keyword evidence="2" id="KW-1043">Host membrane</keyword>
<evidence type="ECO:0000313" key="7">
    <source>
        <dbReference type="EMBL" id="WGL95013.1"/>
    </source>
</evidence>
<accession>A0AA95K762</accession>
<dbReference type="InterPro" id="IPR006972">
    <property type="entry name" value="BipB-like_C"/>
</dbReference>
<evidence type="ECO:0000259" key="6">
    <source>
        <dbReference type="Pfam" id="PF04888"/>
    </source>
</evidence>
<dbReference type="EMBL" id="CP123498">
    <property type="protein sequence ID" value="WGL95013.1"/>
    <property type="molecule type" value="Genomic_DNA"/>
</dbReference>
<evidence type="ECO:0000256" key="2">
    <source>
        <dbReference type="ARBA" id="ARBA00022870"/>
    </source>
</evidence>
<protein>
    <submittedName>
        <fullName evidence="7">Type III secretion system translocon subunit SctE</fullName>
    </submittedName>
</protein>
<proteinExistence type="inferred from homology"/>
<sequence>MNNISVTSPMNRADIQNPNVYDSNPVEKASLPAWSMPTYVSLNVDRDEKNGVVSQQQAQQAFARILSAFQADDGTTLNQLEKASINDMILLAANLSLKTFGDTANAAAKASQLMTDTQAFLRDQRVKEFQEQLAKQIEQSEKAQRGGIFAAIFDWIVGAVEAVYGALKLIEGAARIAVGDVVGGSLEIASGASYLTAGIAGMVKAAAETAILLGADKDKCQEVADIAGKVQLGAEVVAMALDIFQAGRAISATRAIAKTAGETMKEAAPKLAEAVVKNSSQEISTIAEQVGKQVSEQIAEQIGKQLVSGVEKGLEKVAERGGQIAKSLSKAFSQEAIQTLVTQSVEKIATQAVEKGVQITAEELTKQVTKLIRNEVIKQAINACTFVSLDLVYVAANAGKTVTSGIIGLEKAKLQKEIEALILQQNFMEFCFDWYDKAKEQQGKTIKDLLDKQSDTLAGVSKTISETGMLQARIASATV</sequence>
<comment type="similarity">
    <text evidence="4">Belongs to the SctE/SipB/YopB family.</text>
</comment>
<evidence type="ECO:0000256" key="5">
    <source>
        <dbReference type="SAM" id="MobiDB-lite"/>
    </source>
</evidence>
<evidence type="ECO:0000256" key="3">
    <source>
        <dbReference type="ARBA" id="ARBA00023026"/>
    </source>
</evidence>
<dbReference type="Proteomes" id="UP001177597">
    <property type="component" value="Chromosome"/>
</dbReference>